<dbReference type="OrthoDB" id="4151975at2"/>
<dbReference type="AlphaFoldDB" id="A0A1C4BCY9"/>
<dbReference type="RefSeq" id="WP_061496777.1">
    <property type="nucleotide sequence ID" value="NZ_CP115659.1"/>
</dbReference>
<proteinExistence type="predicted"/>
<keyword evidence="2" id="KW-1185">Reference proteome</keyword>
<evidence type="ECO:0008006" key="3">
    <source>
        <dbReference type="Google" id="ProtNLM"/>
    </source>
</evidence>
<reference evidence="2" key="1">
    <citation type="submission" date="2016-08" db="EMBL/GenBank/DDBJ databases">
        <authorList>
            <person name="Varghese N."/>
            <person name="Submissions Spin"/>
        </authorList>
    </citation>
    <scope>NUCLEOTIDE SEQUENCE [LARGE SCALE GENOMIC DNA]</scope>
    <source>
        <strain evidence="2">REICA_082</strain>
    </source>
</reference>
<evidence type="ECO:0000313" key="2">
    <source>
        <dbReference type="Proteomes" id="UP000198975"/>
    </source>
</evidence>
<gene>
    <name evidence="1" type="ORF">GA0061071_104336</name>
</gene>
<protein>
    <recommendedName>
        <fullName evidence="3">DegT/DnrJ/EryC1/StrS aminotransferase family protein</fullName>
    </recommendedName>
</protein>
<evidence type="ECO:0000313" key="1">
    <source>
        <dbReference type="EMBL" id="SCC04700.1"/>
    </source>
</evidence>
<dbReference type="Proteomes" id="UP000198975">
    <property type="component" value="Unassembled WGS sequence"/>
</dbReference>
<dbReference type="EMBL" id="FMAY01000004">
    <property type="protein sequence ID" value="SCC04700.1"/>
    <property type="molecule type" value="Genomic_DNA"/>
</dbReference>
<sequence length="211" mass="23372">MQSQGTHELATQHFQVSFVLARVLTSGVIMSIEKNESELKGLENILKKSSGKQYAVTYNSISGAVIGALWGQDIVYGGKTNQRTLDEQQAKLLKWLGIGHDNLLARPYLLHTASWDNLADTGKACHNDEPVNIIDFAGLGFGPCAVLLTNSESIYKKAERLKIFGAFDLRTMWTQQETEKEIQPGLQFNFRLSPLVGACIKMSLIKMGLNK</sequence>
<organism evidence="1 2">
    <name type="scientific">Kosakonia oryzendophytica</name>
    <dbReference type="NCBI Taxonomy" id="1005665"/>
    <lineage>
        <taxon>Bacteria</taxon>
        <taxon>Pseudomonadati</taxon>
        <taxon>Pseudomonadota</taxon>
        <taxon>Gammaproteobacteria</taxon>
        <taxon>Enterobacterales</taxon>
        <taxon>Enterobacteriaceae</taxon>
        <taxon>Kosakonia</taxon>
    </lineage>
</organism>
<accession>A0A1C4BCY9</accession>
<name>A0A1C4BCY9_9ENTR</name>